<evidence type="ECO:0000313" key="4">
    <source>
        <dbReference type="Proteomes" id="UP000051236"/>
    </source>
</evidence>
<dbReference type="InterPro" id="IPR004701">
    <property type="entry name" value="PTS_EIIA_man-typ"/>
</dbReference>
<name>A0A0R1XXJ5_9LACO</name>
<evidence type="ECO:0000259" key="2">
    <source>
        <dbReference type="PROSITE" id="PS51096"/>
    </source>
</evidence>
<dbReference type="STRING" id="1423734.FC83_GL002000"/>
<dbReference type="Proteomes" id="UP000051236">
    <property type="component" value="Unassembled WGS sequence"/>
</dbReference>
<dbReference type="RefSeq" id="WP_057002512.1">
    <property type="nucleotide sequence ID" value="NZ_AZGA01000020.1"/>
</dbReference>
<comment type="caution">
    <text evidence="3">The sequence shown here is derived from an EMBL/GenBank/DDBJ whole genome shotgun (WGS) entry which is preliminary data.</text>
</comment>
<dbReference type="AlphaFoldDB" id="A0A0R1XXJ5"/>
<dbReference type="PATRIC" id="fig|1423734.3.peg.2024"/>
<dbReference type="Pfam" id="PF03610">
    <property type="entry name" value="EIIA-man"/>
    <property type="match status" value="1"/>
</dbReference>
<dbReference type="InterPro" id="IPR051471">
    <property type="entry name" value="Bacterial_PTS_sugar_comp"/>
</dbReference>
<proteinExistence type="predicted"/>
<dbReference type="GO" id="GO:0009401">
    <property type="term" value="P:phosphoenolpyruvate-dependent sugar phosphotransferase system"/>
    <property type="evidence" value="ECO:0007669"/>
    <property type="project" value="InterPro"/>
</dbReference>
<dbReference type="PANTHER" id="PTHR33799:SF1">
    <property type="entry name" value="PTS SYSTEM MANNOSE-SPECIFIC EIIAB COMPONENT-RELATED"/>
    <property type="match status" value="1"/>
</dbReference>
<gene>
    <name evidence="3" type="ORF">FC83_GL002000</name>
</gene>
<dbReference type="Gene3D" id="3.40.50.510">
    <property type="entry name" value="Phosphotransferase system, mannose-type IIA component"/>
    <property type="match status" value="1"/>
</dbReference>
<dbReference type="PROSITE" id="PS51096">
    <property type="entry name" value="PTS_EIIA_TYPE_4"/>
    <property type="match status" value="1"/>
</dbReference>
<dbReference type="GO" id="GO:0016740">
    <property type="term" value="F:transferase activity"/>
    <property type="evidence" value="ECO:0007669"/>
    <property type="project" value="UniProtKB-KW"/>
</dbReference>
<keyword evidence="4" id="KW-1185">Reference proteome</keyword>
<protein>
    <recommendedName>
        <fullName evidence="2">PTS EIIA type-4 domain-containing protein</fullName>
    </recommendedName>
</protein>
<organism evidence="3 4">
    <name type="scientific">Agrilactobacillus composti DSM 18527 = JCM 14202</name>
    <dbReference type="NCBI Taxonomy" id="1423734"/>
    <lineage>
        <taxon>Bacteria</taxon>
        <taxon>Bacillati</taxon>
        <taxon>Bacillota</taxon>
        <taxon>Bacilli</taxon>
        <taxon>Lactobacillales</taxon>
        <taxon>Lactobacillaceae</taxon>
        <taxon>Agrilactobacillus</taxon>
    </lineage>
</organism>
<accession>A0A0R1XXJ5</accession>
<reference evidence="3 4" key="1">
    <citation type="journal article" date="2015" name="Genome Announc.">
        <title>Expanding the biotechnology potential of lactobacilli through comparative genomics of 213 strains and associated genera.</title>
        <authorList>
            <person name="Sun Z."/>
            <person name="Harris H.M."/>
            <person name="McCann A."/>
            <person name="Guo C."/>
            <person name="Argimon S."/>
            <person name="Zhang W."/>
            <person name="Yang X."/>
            <person name="Jeffery I.B."/>
            <person name="Cooney J.C."/>
            <person name="Kagawa T.F."/>
            <person name="Liu W."/>
            <person name="Song Y."/>
            <person name="Salvetti E."/>
            <person name="Wrobel A."/>
            <person name="Rasinkangas P."/>
            <person name="Parkhill J."/>
            <person name="Rea M.C."/>
            <person name="O'Sullivan O."/>
            <person name="Ritari J."/>
            <person name="Douillard F.P."/>
            <person name="Paul Ross R."/>
            <person name="Yang R."/>
            <person name="Briner A.E."/>
            <person name="Felis G.E."/>
            <person name="de Vos W.M."/>
            <person name="Barrangou R."/>
            <person name="Klaenhammer T.R."/>
            <person name="Caufield P.W."/>
            <person name="Cui Y."/>
            <person name="Zhang H."/>
            <person name="O'Toole P.W."/>
        </authorList>
    </citation>
    <scope>NUCLEOTIDE SEQUENCE [LARGE SCALE GENOMIC DNA]</scope>
    <source>
        <strain evidence="3 4">DSM 18527</strain>
    </source>
</reference>
<dbReference type="EMBL" id="AZGA01000020">
    <property type="protein sequence ID" value="KRM34862.1"/>
    <property type="molecule type" value="Genomic_DNA"/>
</dbReference>
<evidence type="ECO:0000313" key="3">
    <source>
        <dbReference type="EMBL" id="KRM34862.1"/>
    </source>
</evidence>
<dbReference type="GO" id="GO:0016020">
    <property type="term" value="C:membrane"/>
    <property type="evidence" value="ECO:0007669"/>
    <property type="project" value="InterPro"/>
</dbReference>
<keyword evidence="1" id="KW-0808">Transferase</keyword>
<dbReference type="SUPFAM" id="SSF53062">
    <property type="entry name" value="PTS system fructose IIA component-like"/>
    <property type="match status" value="1"/>
</dbReference>
<sequence>MTRIIFISHNQLAAGLKAAVEMIAGPQKQLEAHGLMPGEKPDDIIQQIRQTIQPEQQVLILADLVGGSMCNAAMALLDLPNVTLLGGMNLALALQVVLTPPQSDKEIEHVLDQAKTNLQHVILKKVANNDGDGFF</sequence>
<dbReference type="InterPro" id="IPR036662">
    <property type="entry name" value="PTS_EIIA_man-typ_sf"/>
</dbReference>
<evidence type="ECO:0000256" key="1">
    <source>
        <dbReference type="ARBA" id="ARBA00022679"/>
    </source>
</evidence>
<feature type="domain" description="PTS EIIA type-4" evidence="2">
    <location>
        <begin position="1"/>
        <end position="122"/>
    </location>
</feature>
<dbReference type="PANTHER" id="PTHR33799">
    <property type="entry name" value="PTS PERMEASE-RELATED-RELATED"/>
    <property type="match status" value="1"/>
</dbReference>